<dbReference type="Proteomes" id="UP000002718">
    <property type="component" value="Chromosome"/>
</dbReference>
<dbReference type="RefSeq" id="WP_011380593.1">
    <property type="nucleotide sequence ID" value="NC_007614.1"/>
</dbReference>
<dbReference type="HOGENOM" id="CLU_1319828_0_0_4"/>
<reference evidence="3 5" key="4">
    <citation type="submission" date="2016-10" db="EMBL/GenBank/DDBJ databases">
        <authorList>
            <person name="de Groot N.N."/>
        </authorList>
    </citation>
    <scope>NUCLEOTIDE SEQUENCE [LARGE SCALE GENOMIC DNA]</scope>
    <source>
        <strain evidence="3 5">Nl13</strain>
    </source>
</reference>
<dbReference type="EMBL" id="CP000103">
    <property type="protein sequence ID" value="ABB74552.1"/>
    <property type="molecule type" value="Genomic_DNA"/>
</dbReference>
<name>Q2Y9L9_NITMU</name>
<organism evidence="2 4">
    <name type="scientific">Nitrosospira multiformis (strain ATCC 25196 / NCIMB 11849 / C 71)</name>
    <dbReference type="NCBI Taxonomy" id="323848"/>
    <lineage>
        <taxon>Bacteria</taxon>
        <taxon>Pseudomonadati</taxon>
        <taxon>Pseudomonadota</taxon>
        <taxon>Betaproteobacteria</taxon>
        <taxon>Nitrosomonadales</taxon>
        <taxon>Nitrosomonadaceae</taxon>
        <taxon>Nitrosospira</taxon>
    </lineage>
</organism>
<evidence type="ECO:0000313" key="3">
    <source>
        <dbReference type="EMBL" id="SEF94361.1"/>
    </source>
</evidence>
<protein>
    <submittedName>
        <fullName evidence="3">PEP-CTERM protein-sorting domain-containing protein</fullName>
    </submittedName>
</protein>
<accession>Q2Y9L9</accession>
<reference evidence="2" key="2">
    <citation type="submission" date="2005-08" db="EMBL/GenBank/DDBJ databases">
        <title>Complete sequence of Chromosome 1 of Nitrosospira multiformis ATCC 25196.</title>
        <authorList>
            <consortium name="US DOE Joint Genome Institute"/>
            <person name="Copeland A."/>
            <person name="Lucas S."/>
            <person name="Lapidus A."/>
            <person name="Barry K."/>
            <person name="Detter J.C."/>
            <person name="Glavina T."/>
            <person name="Hammon N."/>
            <person name="Israni S."/>
            <person name="Pitluck S."/>
            <person name="Chain P."/>
            <person name="Malfatti S."/>
            <person name="Shin M."/>
            <person name="Vergez L."/>
            <person name="Schmutz J."/>
            <person name="Larimer F."/>
            <person name="Land M."/>
            <person name="Hauser L."/>
            <person name="Kyrpides N."/>
            <person name="Lykidis A."/>
            <person name="Richardson P."/>
        </authorList>
    </citation>
    <scope>NUCLEOTIDE SEQUENCE</scope>
    <source>
        <strain evidence="2">ATCC 25196</strain>
    </source>
</reference>
<dbReference type="eggNOG" id="ENOG5032Z41">
    <property type="taxonomic scope" value="Bacteria"/>
</dbReference>
<proteinExistence type="predicted"/>
<evidence type="ECO:0000313" key="2">
    <source>
        <dbReference type="EMBL" id="ABB74552.1"/>
    </source>
</evidence>
<dbReference type="AlphaFoldDB" id="Q2Y9L9"/>
<evidence type="ECO:0000313" key="4">
    <source>
        <dbReference type="Proteomes" id="UP000002718"/>
    </source>
</evidence>
<gene>
    <name evidence="2" type="ordered locus">Nmul_A1249</name>
    <name evidence="3" type="ORF">SAMN05216403_1171</name>
</gene>
<dbReference type="Proteomes" id="UP000236751">
    <property type="component" value="Unassembled WGS sequence"/>
</dbReference>
<sequence>MIFGGSAATADASSVITGVTASGPGLGSFSFSELGSSAVLNFSTTFSSVNPITLKFTVAHEDGTGVSVPYHIYDAIKNNTPEAFSSFHLHINESSSAPRDGVVFTSFNSADDFFAPDFTPSFTLDSSSINQPALFEPTGPRDLNFTGELKAGETAIQSYYSLDLPDPGVGNTYTFSLTQTPVAGVVPEPETYAMFLAGLGLMGFMARRKQKQSA</sequence>
<evidence type="ECO:0000259" key="1">
    <source>
        <dbReference type="Pfam" id="PF07589"/>
    </source>
</evidence>
<dbReference type="NCBIfam" id="TIGR02595">
    <property type="entry name" value="PEP_CTERM"/>
    <property type="match status" value="1"/>
</dbReference>
<dbReference type="EMBL" id="FNVK01000017">
    <property type="protein sequence ID" value="SEF94361.1"/>
    <property type="molecule type" value="Genomic_DNA"/>
</dbReference>
<dbReference type="KEGG" id="nmu:Nmul_A1249"/>
<dbReference type="InterPro" id="IPR013424">
    <property type="entry name" value="Ice-binding_C"/>
</dbReference>
<feature type="domain" description="Ice-binding protein C-terminal" evidence="1">
    <location>
        <begin position="186"/>
        <end position="209"/>
    </location>
</feature>
<dbReference type="OrthoDB" id="6399769at2"/>
<keyword evidence="4" id="KW-1185">Reference proteome</keyword>
<dbReference type="Pfam" id="PF07589">
    <property type="entry name" value="PEP-CTERM"/>
    <property type="match status" value="1"/>
</dbReference>
<evidence type="ECO:0000313" key="5">
    <source>
        <dbReference type="Proteomes" id="UP000236751"/>
    </source>
</evidence>
<reference evidence="2 4" key="3">
    <citation type="journal article" date="2008" name="Appl. Environ. Microbiol.">
        <title>Complete genome sequence of Nitrosospira multiformis, an ammonia-oxidizing bacterium from the soil environment.</title>
        <authorList>
            <person name="Norton J.M."/>
            <person name="Klotz M.G."/>
            <person name="Stein L.Y."/>
            <person name="Arp D.J."/>
            <person name="Bottomley P.J."/>
            <person name="Chain P.S."/>
            <person name="Hauser L.J."/>
            <person name="Land M.L."/>
            <person name="Larimer F.W."/>
            <person name="Shin M.W."/>
            <person name="Starkenburg S.R."/>
        </authorList>
    </citation>
    <scope>NUCLEOTIDE SEQUENCE [LARGE SCALE GENOMIC DNA]</scope>
    <source>
        <strain evidence="2">ATCC 25196</strain>
        <strain evidence="4">ATCC 25196 / NCIMB 11849 / C 71</strain>
    </source>
</reference>
<reference evidence="4" key="1">
    <citation type="submission" date="2005-08" db="EMBL/GenBank/DDBJ databases">
        <title>Complete sequence of chromosome 1 of Nitrosospira multiformis ATCC 25196.</title>
        <authorList>
            <person name="Copeland A."/>
            <person name="Lucas S."/>
            <person name="Lapidus A."/>
            <person name="Barry K."/>
            <person name="Detter J.C."/>
            <person name="Glavina T."/>
            <person name="Hammon N."/>
            <person name="Israni S."/>
            <person name="Pitluck S."/>
            <person name="Chain P."/>
            <person name="Malfatti S."/>
            <person name="Shin M."/>
            <person name="Vergez L."/>
            <person name="Schmutz J."/>
            <person name="Larimer F."/>
            <person name="Land M."/>
            <person name="Hauser L."/>
            <person name="Kyrpides N."/>
            <person name="Lykidis A."/>
            <person name="Richardson P."/>
        </authorList>
    </citation>
    <scope>NUCLEOTIDE SEQUENCE [LARGE SCALE GENOMIC DNA]</scope>
    <source>
        <strain evidence="4">ATCC 25196 / NCIMB 11849 / C 71</strain>
    </source>
</reference>